<dbReference type="InterPro" id="IPR021610">
    <property type="entry name" value="DUF3228"/>
</dbReference>
<dbReference type="PANTHER" id="PTHR38666">
    <property type="match status" value="1"/>
</dbReference>
<dbReference type="EMBL" id="UINC01037495">
    <property type="protein sequence ID" value="SVB33062.1"/>
    <property type="molecule type" value="Genomic_DNA"/>
</dbReference>
<evidence type="ECO:0008006" key="2">
    <source>
        <dbReference type="Google" id="ProtNLM"/>
    </source>
</evidence>
<protein>
    <recommendedName>
        <fullName evidence="2">DUF3228 domain-containing protein</fullName>
    </recommendedName>
</protein>
<organism evidence="1">
    <name type="scientific">marine metagenome</name>
    <dbReference type="NCBI Taxonomy" id="408172"/>
    <lineage>
        <taxon>unclassified sequences</taxon>
        <taxon>metagenomes</taxon>
        <taxon>ecological metagenomes</taxon>
    </lineage>
</organism>
<evidence type="ECO:0000313" key="1">
    <source>
        <dbReference type="EMBL" id="SVB33062.1"/>
    </source>
</evidence>
<reference evidence="1" key="1">
    <citation type="submission" date="2018-05" db="EMBL/GenBank/DDBJ databases">
        <authorList>
            <person name="Lanie J.A."/>
            <person name="Ng W.-L."/>
            <person name="Kazmierczak K.M."/>
            <person name="Andrzejewski T.M."/>
            <person name="Davidsen T.M."/>
            <person name="Wayne K.J."/>
            <person name="Tettelin H."/>
            <person name="Glass J.I."/>
            <person name="Rusch D."/>
            <person name="Podicherti R."/>
            <person name="Tsui H.-C.T."/>
            <person name="Winkler M.E."/>
        </authorList>
    </citation>
    <scope>NUCLEOTIDE SEQUENCE</scope>
</reference>
<name>A0A382D4U1_9ZZZZ</name>
<dbReference type="Pfam" id="PF11539">
    <property type="entry name" value="DUF3228"/>
    <property type="match status" value="1"/>
</dbReference>
<gene>
    <name evidence="1" type="ORF">METZ01_LOCUS185916</name>
</gene>
<dbReference type="PANTHER" id="PTHR38666:SF2">
    <property type="entry name" value="FLAGELLAR ASSOCIATED PROTEIN"/>
    <property type="match status" value="1"/>
</dbReference>
<sequence length="178" mass="20057">VQGSGKTYSKTLSFDSIAHHAETQMEKGCFAEGYRDGVRVVHADESIVDDFICPLVKVDEHTQLVVKLVRRRPEENPYLQTRAVTGTPLHARAVDLIVYRHDVLAENQEYSTNADWELISIHAVPKGVEALPMGPVTMMRNQLKLAGGTEAVYSTEEWAESVRFWQEYVALEPENESI</sequence>
<feature type="non-terminal residue" evidence="1">
    <location>
        <position position="1"/>
    </location>
</feature>
<accession>A0A382D4U1</accession>
<proteinExistence type="predicted"/>
<dbReference type="AlphaFoldDB" id="A0A382D4U1"/>